<organism evidence="1 2">
    <name type="scientific">OM182 bacterium</name>
    <dbReference type="NCBI Taxonomy" id="2510334"/>
    <lineage>
        <taxon>Bacteria</taxon>
        <taxon>Pseudomonadati</taxon>
        <taxon>Pseudomonadota</taxon>
        <taxon>Gammaproteobacteria</taxon>
        <taxon>OMG group</taxon>
        <taxon>OM182 clade</taxon>
    </lineage>
</organism>
<evidence type="ECO:0000313" key="1">
    <source>
        <dbReference type="EMBL" id="RZO75369.1"/>
    </source>
</evidence>
<sequence>MPENQISTADSGMVQDVDVYYTEKAMCALSEVLKESFDSLPDDLKDHFDNALLNIAVNRIVGAEGPVTTATLLWRISDALQSGIKPTASNPLEHSPH</sequence>
<gene>
    <name evidence="1" type="ORF">EVA68_07140</name>
</gene>
<evidence type="ECO:0000313" key="2">
    <source>
        <dbReference type="Proteomes" id="UP000316199"/>
    </source>
</evidence>
<accession>A0A520RYR9</accession>
<name>A0A520RYR9_9GAMM</name>
<comment type="caution">
    <text evidence="1">The sequence shown here is derived from an EMBL/GenBank/DDBJ whole genome shotgun (WGS) entry which is preliminary data.</text>
</comment>
<proteinExistence type="predicted"/>
<reference evidence="1 2" key="1">
    <citation type="submission" date="2019-02" db="EMBL/GenBank/DDBJ databases">
        <title>Prokaryotic population dynamics and viral predation in marine succession experiment using metagenomics: the confinement effect.</title>
        <authorList>
            <person name="Haro-Moreno J.M."/>
            <person name="Rodriguez-Valera F."/>
            <person name="Lopez-Perez M."/>
        </authorList>
    </citation>
    <scope>NUCLEOTIDE SEQUENCE [LARGE SCALE GENOMIC DNA]</scope>
    <source>
        <strain evidence="1">MED-G157</strain>
    </source>
</reference>
<protein>
    <submittedName>
        <fullName evidence="1">Uncharacterized protein</fullName>
    </submittedName>
</protein>
<dbReference type="Proteomes" id="UP000316199">
    <property type="component" value="Unassembled WGS sequence"/>
</dbReference>
<dbReference type="AlphaFoldDB" id="A0A520RYR9"/>
<dbReference type="EMBL" id="SHAG01000037">
    <property type="protein sequence ID" value="RZO75369.1"/>
    <property type="molecule type" value="Genomic_DNA"/>
</dbReference>